<dbReference type="CDD" id="cd23802">
    <property type="entry name" value="UBCc_UBE2Q"/>
    <property type="match status" value="1"/>
</dbReference>
<evidence type="ECO:0000313" key="7">
    <source>
        <dbReference type="EMBL" id="EYE91291.1"/>
    </source>
</evidence>
<dbReference type="FunFam" id="3.10.110.10:FF:000107">
    <property type="entry name" value="Ubiquitin conjugating enzyme, putative"/>
    <property type="match status" value="1"/>
</dbReference>
<reference evidence="8" key="1">
    <citation type="journal article" date="2014" name="Nat. Commun.">
        <title>Genomic adaptations of the halophilic Dead Sea filamentous fungus Eurotium rubrum.</title>
        <authorList>
            <person name="Kis-Papo T."/>
            <person name="Weig A.R."/>
            <person name="Riley R."/>
            <person name="Persoh D."/>
            <person name="Salamov A."/>
            <person name="Sun H."/>
            <person name="Lipzen A."/>
            <person name="Wasser S.P."/>
            <person name="Rambold G."/>
            <person name="Grigoriev I.V."/>
            <person name="Nevo E."/>
        </authorList>
    </citation>
    <scope>NUCLEOTIDE SEQUENCE [LARGE SCALE GENOMIC DNA]</scope>
    <source>
        <strain evidence="8">CBS 135680</strain>
    </source>
</reference>
<accession>A0A017S365</accession>
<organism evidence="7 8">
    <name type="scientific">Aspergillus ruber (strain CBS 135680)</name>
    <dbReference type="NCBI Taxonomy" id="1388766"/>
    <lineage>
        <taxon>Eukaryota</taxon>
        <taxon>Fungi</taxon>
        <taxon>Dikarya</taxon>
        <taxon>Ascomycota</taxon>
        <taxon>Pezizomycotina</taxon>
        <taxon>Eurotiomycetes</taxon>
        <taxon>Eurotiomycetidae</taxon>
        <taxon>Eurotiales</taxon>
        <taxon>Aspergillaceae</taxon>
        <taxon>Aspergillus</taxon>
        <taxon>Aspergillus subgen. Aspergillus</taxon>
    </lineage>
</organism>
<dbReference type="HOGENOM" id="CLU_003143_1_0_1"/>
<evidence type="ECO:0000259" key="6">
    <source>
        <dbReference type="PROSITE" id="PS50127"/>
    </source>
</evidence>
<proteinExistence type="predicted"/>
<evidence type="ECO:0000256" key="5">
    <source>
        <dbReference type="SAM" id="MobiDB-lite"/>
    </source>
</evidence>
<evidence type="ECO:0000256" key="2">
    <source>
        <dbReference type="ARBA" id="ARBA00022679"/>
    </source>
</evidence>
<name>A0A017S365_ASPRC</name>
<dbReference type="PROSITE" id="PS50127">
    <property type="entry name" value="UBC_2"/>
    <property type="match status" value="1"/>
</dbReference>
<dbReference type="RefSeq" id="XP_040634981.1">
    <property type="nucleotide sequence ID" value="XM_040787467.1"/>
</dbReference>
<dbReference type="OrthoDB" id="109543at2759"/>
<sequence length="1153" mass="128779">MSRKDFQRDLSQAATAQFPYLSNIKAGDNDESITFRFSHCTENINIEFQAVISDSSDYPRSHIYFVFTTSDDIPKGITTAVESVQPLLEGASITKLLTTISQVVESTIYGEDSLLDSLEKVGSDDEVEYDYEDEDWEATSEGHALVPMESGPEARSMLCRDLRVAKDAGFRLGYLGIATGSVIVAVSCRVSKLGISEDTMQAWDVKPSEYLVLLLRYPSVYQNLDELLRNAGNRTPLLKMYVGLCASYKPSHEDAIRVFQGKAAEQRQGDGAAGIRPLFIDKAINSLLNERLLVITSYRLKLGLSWTGAELYAHRFQGKPSNVQGELLNEYFEPDNWSSATPDLLLADHVADSNRDQPRLSLPLLAMQFTLRHFVRCTEFCLVCHCRVSTDFEALKPYVCSNSLCLYQYMALGMGPSLEYEILSQPYVVDLLISLAYSRAKAGRLEDFPTGLGMKVPGGIGWIEQPNYNRYYNQPRQQPVAKPRPTSALYTAELDSSNLVLHLERADKVPPLKVGDWIAITNFERDKDTNGNNANANANNIYPYNYQVNKQPTGQGQWHSRVQTIDDLLIQLSSPINYGDLVSEPKIDNSRKGNKDNVQTVEFVIYDANFDNLDDNEKRGVIPLLLNTLPSVDAMTQYLSMTPDGGSLALWKDLISPAALDVLRWIVASNRSFIMLDGDDNPEHLIPDMDGYVQFRLVQGAPDKEHKFENAVKKYTNDSKHPSIFTWHGSDLCNWHSILREGLNFKYVAHGRSEGHGVYMAREFTTSTSYCSNVYGAYNNWSQSKLKISMVLSLNEVVNAPKQFVYSRRFYVVNQLDWIQPRYLFVQCQDAPPRSKAPGPSVVYEQDPALPAVGPSGQTLSLPASRIGGRGQQLLQMPKKTKRRRTKNNDPGPEPEPESELEPKPDTPLNGFTATKDDDIASVATLCEDLEILLSDVEHEEPVEVIPPTDFVPGTLDERTLPMLSHPAYATTTATKILQQHLKKTLEIQDKEYPGALGWYVDPRLISTVYQWIVELHSFDPDLPLAQDLKNADLKSIVLELRFPPQFPLSPPFIRVVRPRLLPFQSGGGGHVTAGGAMCMELLTNTGWLPTATIESVLLQVRLALMSQDPAPARLLSGCNLDYNAGEAVQAYRRACKVHGWGIPRGLTNVFGS</sequence>
<dbReference type="STRING" id="1388766.A0A017S365"/>
<evidence type="ECO:0000313" key="8">
    <source>
        <dbReference type="Proteomes" id="UP000019804"/>
    </source>
</evidence>
<evidence type="ECO:0000256" key="1">
    <source>
        <dbReference type="ARBA" id="ARBA00022676"/>
    </source>
</evidence>
<dbReference type="InterPro" id="IPR000608">
    <property type="entry name" value="UBC"/>
</dbReference>
<feature type="region of interest" description="Disordered" evidence="5">
    <location>
        <begin position="833"/>
        <end position="915"/>
    </location>
</feature>
<keyword evidence="2" id="KW-0808">Transferase</keyword>
<dbReference type="Proteomes" id="UP000019804">
    <property type="component" value="Unassembled WGS sequence"/>
</dbReference>
<evidence type="ECO:0000256" key="3">
    <source>
        <dbReference type="ARBA" id="ARBA00022695"/>
    </source>
</evidence>
<dbReference type="PANTHER" id="PTHR21328">
    <property type="entry name" value="POLY ADP-RIBOSE POLYMERASE FAMILY, MEMBER PARP"/>
    <property type="match status" value="1"/>
</dbReference>
<dbReference type="InterPro" id="IPR016135">
    <property type="entry name" value="UBQ-conjugating_enzyme/RWD"/>
</dbReference>
<dbReference type="SUPFAM" id="SSF54495">
    <property type="entry name" value="UBC-like"/>
    <property type="match status" value="1"/>
</dbReference>
<dbReference type="GO" id="GO:0003950">
    <property type="term" value="F:NAD+ poly-ADP-ribosyltransferase activity"/>
    <property type="evidence" value="ECO:0007669"/>
    <property type="project" value="InterPro"/>
</dbReference>
<gene>
    <name evidence="7" type="ORF">EURHEDRAFT_546969</name>
</gene>
<dbReference type="AlphaFoldDB" id="A0A017S365"/>
<protein>
    <recommendedName>
        <fullName evidence="6">UBC core domain-containing protein</fullName>
    </recommendedName>
</protein>
<keyword evidence="8" id="KW-1185">Reference proteome</keyword>
<keyword evidence="4" id="KW-0520">NAD</keyword>
<dbReference type="InterPro" id="IPR051838">
    <property type="entry name" value="ARTD_PARP"/>
</dbReference>
<keyword evidence="3" id="KW-0548">Nucleotidyltransferase</keyword>
<dbReference type="SUPFAM" id="SSF56399">
    <property type="entry name" value="ADP-ribosylation"/>
    <property type="match status" value="1"/>
</dbReference>
<dbReference type="GeneID" id="63702591"/>
<evidence type="ECO:0000256" key="4">
    <source>
        <dbReference type="ARBA" id="ARBA00023027"/>
    </source>
</evidence>
<dbReference type="EMBL" id="KK088446">
    <property type="protein sequence ID" value="EYE91291.1"/>
    <property type="molecule type" value="Genomic_DNA"/>
</dbReference>
<dbReference type="Gene3D" id="3.10.110.10">
    <property type="entry name" value="Ubiquitin Conjugating Enzyme"/>
    <property type="match status" value="1"/>
</dbReference>
<dbReference type="Gene3D" id="3.90.228.10">
    <property type="match status" value="1"/>
</dbReference>
<dbReference type="Pfam" id="PF00644">
    <property type="entry name" value="PARP"/>
    <property type="match status" value="1"/>
</dbReference>
<dbReference type="InterPro" id="IPR012317">
    <property type="entry name" value="Poly(ADP-ribose)pol_cat_dom"/>
</dbReference>
<dbReference type="GO" id="GO:0016779">
    <property type="term" value="F:nucleotidyltransferase activity"/>
    <property type="evidence" value="ECO:0007669"/>
    <property type="project" value="UniProtKB-KW"/>
</dbReference>
<keyword evidence="1" id="KW-0328">Glycosyltransferase</keyword>
<feature type="domain" description="UBC core" evidence="6">
    <location>
        <begin position="973"/>
        <end position="1153"/>
    </location>
</feature>